<keyword evidence="2 4" id="KW-1133">Transmembrane helix</keyword>
<dbReference type="GO" id="GO:0016020">
    <property type="term" value="C:membrane"/>
    <property type="evidence" value="ECO:0007669"/>
    <property type="project" value="UniProtKB-SubCell"/>
</dbReference>
<keyword evidence="1 4" id="KW-0812">Transmembrane</keyword>
<keyword evidence="6" id="KW-1185">Reference proteome</keyword>
<proteinExistence type="inferred from homology"/>
<dbReference type="PANTHER" id="PTHR12483:SF115">
    <property type="entry name" value="COPPER TRANSPORT PROTEIN"/>
    <property type="match status" value="1"/>
</dbReference>
<dbReference type="GO" id="GO:0005375">
    <property type="term" value="F:copper ion transmembrane transporter activity"/>
    <property type="evidence" value="ECO:0007669"/>
    <property type="project" value="UniProtKB-UniRule"/>
</dbReference>
<comment type="similarity">
    <text evidence="4">Belongs to the copper transporter (Ctr) (TC 1.A.56) family. SLC31A subfamily.</text>
</comment>
<dbReference type="AlphaFoldDB" id="A0A6A7BU86"/>
<name>A0A6A7BU86_9PEZI</name>
<evidence type="ECO:0000256" key="1">
    <source>
        <dbReference type="ARBA" id="ARBA00022692"/>
    </source>
</evidence>
<accession>A0A6A7BU86</accession>
<dbReference type="Pfam" id="PF04145">
    <property type="entry name" value="Ctr"/>
    <property type="match status" value="1"/>
</dbReference>
<feature type="transmembrane region" description="Helical" evidence="4">
    <location>
        <begin position="43"/>
        <end position="63"/>
    </location>
</feature>
<organism evidence="5 6">
    <name type="scientific">Piedraia hortae CBS 480.64</name>
    <dbReference type="NCBI Taxonomy" id="1314780"/>
    <lineage>
        <taxon>Eukaryota</taxon>
        <taxon>Fungi</taxon>
        <taxon>Dikarya</taxon>
        <taxon>Ascomycota</taxon>
        <taxon>Pezizomycotina</taxon>
        <taxon>Dothideomycetes</taxon>
        <taxon>Dothideomycetidae</taxon>
        <taxon>Capnodiales</taxon>
        <taxon>Piedraiaceae</taxon>
        <taxon>Piedraia</taxon>
    </lineage>
</organism>
<keyword evidence="4" id="KW-0813">Transport</keyword>
<dbReference type="OrthoDB" id="161814at2759"/>
<evidence type="ECO:0000256" key="4">
    <source>
        <dbReference type="RuleBase" id="RU367022"/>
    </source>
</evidence>
<sequence length="162" mass="18148">MWGLLSSGKMHSHDKMSGMDDMCSMNMSFTWSFKNLCIIFPNWRITSTFSLIVSLIVIVFLTAGYEGVRKVARTCDCGPPAHGTTERSALLPPNTHHQARSLQKSRIVKAALYAIQVAYSFFIMLLFMTYNGWIMLAVTVGAFFGYMIFSADEPVEKSVACH</sequence>
<feature type="transmembrane region" description="Helical" evidence="4">
    <location>
        <begin position="110"/>
        <end position="127"/>
    </location>
</feature>
<evidence type="ECO:0000313" key="6">
    <source>
        <dbReference type="Proteomes" id="UP000799421"/>
    </source>
</evidence>
<keyword evidence="4" id="KW-0406">Ion transport</keyword>
<evidence type="ECO:0000256" key="2">
    <source>
        <dbReference type="ARBA" id="ARBA00022989"/>
    </source>
</evidence>
<evidence type="ECO:0000313" key="5">
    <source>
        <dbReference type="EMBL" id="KAF2858703.1"/>
    </source>
</evidence>
<dbReference type="PANTHER" id="PTHR12483">
    <property type="entry name" value="SOLUTE CARRIER FAMILY 31 COPPER TRANSPORTERS"/>
    <property type="match status" value="1"/>
</dbReference>
<comment type="subcellular location">
    <subcellularLocation>
        <location evidence="4">Membrane</location>
        <topology evidence="4">Multi-pass membrane protein</topology>
    </subcellularLocation>
</comment>
<evidence type="ECO:0000256" key="3">
    <source>
        <dbReference type="ARBA" id="ARBA00023136"/>
    </source>
</evidence>
<reference evidence="5" key="1">
    <citation type="journal article" date="2020" name="Stud. Mycol.">
        <title>101 Dothideomycetes genomes: a test case for predicting lifestyles and emergence of pathogens.</title>
        <authorList>
            <person name="Haridas S."/>
            <person name="Albert R."/>
            <person name="Binder M."/>
            <person name="Bloem J."/>
            <person name="Labutti K."/>
            <person name="Salamov A."/>
            <person name="Andreopoulos B."/>
            <person name="Baker S."/>
            <person name="Barry K."/>
            <person name="Bills G."/>
            <person name="Bluhm B."/>
            <person name="Cannon C."/>
            <person name="Castanera R."/>
            <person name="Culley D."/>
            <person name="Daum C."/>
            <person name="Ezra D."/>
            <person name="Gonzalez J."/>
            <person name="Henrissat B."/>
            <person name="Kuo A."/>
            <person name="Liang C."/>
            <person name="Lipzen A."/>
            <person name="Lutzoni F."/>
            <person name="Magnuson J."/>
            <person name="Mondo S."/>
            <person name="Nolan M."/>
            <person name="Ohm R."/>
            <person name="Pangilinan J."/>
            <person name="Park H.-J."/>
            <person name="Ramirez L."/>
            <person name="Alfaro M."/>
            <person name="Sun H."/>
            <person name="Tritt A."/>
            <person name="Yoshinaga Y."/>
            <person name="Zwiers L.-H."/>
            <person name="Turgeon B."/>
            <person name="Goodwin S."/>
            <person name="Spatafora J."/>
            <person name="Crous P."/>
            <person name="Grigoriev I."/>
        </authorList>
    </citation>
    <scope>NUCLEOTIDE SEQUENCE</scope>
    <source>
        <strain evidence="5">CBS 480.64</strain>
    </source>
</reference>
<keyword evidence="3 4" id="KW-0472">Membrane</keyword>
<keyword evidence="4" id="KW-0186">Copper</keyword>
<protein>
    <recommendedName>
        <fullName evidence="4">Copper transport protein</fullName>
    </recommendedName>
</protein>
<dbReference type="InterPro" id="IPR007274">
    <property type="entry name" value="Cop_transporter"/>
</dbReference>
<gene>
    <name evidence="5" type="ORF">K470DRAFT_259516</name>
</gene>
<keyword evidence="4" id="KW-0187">Copper transport</keyword>
<dbReference type="Proteomes" id="UP000799421">
    <property type="component" value="Unassembled WGS sequence"/>
</dbReference>
<feature type="transmembrane region" description="Helical" evidence="4">
    <location>
        <begin position="133"/>
        <end position="149"/>
    </location>
</feature>
<dbReference type="EMBL" id="MU006004">
    <property type="protein sequence ID" value="KAF2858703.1"/>
    <property type="molecule type" value="Genomic_DNA"/>
</dbReference>